<evidence type="ECO:0000313" key="4">
    <source>
        <dbReference type="Proteomes" id="UP001356095"/>
    </source>
</evidence>
<reference evidence="3 4" key="1">
    <citation type="submission" date="2023-08" db="EMBL/GenBank/DDBJ databases">
        <authorList>
            <person name="Girao M."/>
            <person name="Carvalho M.F."/>
        </authorList>
    </citation>
    <scope>NUCLEOTIDE SEQUENCE [LARGE SCALE GENOMIC DNA]</scope>
    <source>
        <strain evidence="3 4">CT-R113</strain>
    </source>
</reference>
<keyword evidence="2" id="KW-1133">Transmembrane helix</keyword>
<accession>A0ABU7K8Z5</accession>
<evidence type="ECO:0000256" key="2">
    <source>
        <dbReference type="SAM" id="Phobius"/>
    </source>
</evidence>
<proteinExistence type="predicted"/>
<feature type="transmembrane region" description="Helical" evidence="2">
    <location>
        <begin position="91"/>
        <end position="111"/>
    </location>
</feature>
<evidence type="ECO:0000256" key="1">
    <source>
        <dbReference type="SAM" id="MobiDB-lite"/>
    </source>
</evidence>
<feature type="compositionally biased region" description="Basic and acidic residues" evidence="1">
    <location>
        <begin position="55"/>
        <end position="64"/>
    </location>
</feature>
<evidence type="ECO:0000313" key="3">
    <source>
        <dbReference type="EMBL" id="MEE2038702.1"/>
    </source>
</evidence>
<protein>
    <recommendedName>
        <fullName evidence="5">Integral membrane protein</fullName>
    </recommendedName>
</protein>
<gene>
    <name evidence="3" type="ORF">Q8791_15870</name>
</gene>
<dbReference type="Proteomes" id="UP001356095">
    <property type="component" value="Unassembled WGS sequence"/>
</dbReference>
<name>A0ABU7K8Z5_9ACTN</name>
<sequence length="171" mass="17863">MRGSKRNRATGAAGAQAPGSATSPRSPVEVLDDLIAGRRHPTSDPSDAADPGLAWEHHRPTDDEQLRHGRIRGFQRQGGSLAPSNGHRGRAVSWVAVVLACAGFALGGLGVALGMSVILLAVGGLLLAVAAVVAIRFDLLSDVVLDSPRVEAEEPHDTPLHRLRKNSPVTS</sequence>
<evidence type="ECO:0008006" key="5">
    <source>
        <dbReference type="Google" id="ProtNLM"/>
    </source>
</evidence>
<dbReference type="EMBL" id="JAUZMY010000014">
    <property type="protein sequence ID" value="MEE2038702.1"/>
    <property type="molecule type" value="Genomic_DNA"/>
</dbReference>
<keyword evidence="4" id="KW-1185">Reference proteome</keyword>
<dbReference type="RefSeq" id="WP_330092478.1">
    <property type="nucleotide sequence ID" value="NZ_JAUZMY010000014.1"/>
</dbReference>
<organism evidence="3 4">
    <name type="scientific">Nocardiopsis codii</name>
    <dbReference type="NCBI Taxonomy" id="3065942"/>
    <lineage>
        <taxon>Bacteria</taxon>
        <taxon>Bacillati</taxon>
        <taxon>Actinomycetota</taxon>
        <taxon>Actinomycetes</taxon>
        <taxon>Streptosporangiales</taxon>
        <taxon>Nocardiopsidaceae</taxon>
        <taxon>Nocardiopsis</taxon>
    </lineage>
</organism>
<keyword evidence="2" id="KW-0812">Transmembrane</keyword>
<comment type="caution">
    <text evidence="3">The sequence shown here is derived from an EMBL/GenBank/DDBJ whole genome shotgun (WGS) entry which is preliminary data.</text>
</comment>
<feature type="region of interest" description="Disordered" evidence="1">
    <location>
        <begin position="1"/>
        <end position="64"/>
    </location>
</feature>
<keyword evidence="2" id="KW-0472">Membrane</keyword>
<feature type="transmembrane region" description="Helical" evidence="2">
    <location>
        <begin position="117"/>
        <end position="139"/>
    </location>
</feature>